<proteinExistence type="inferred from homology"/>
<gene>
    <name evidence="15" type="ORF">SAMN06297358_3486</name>
</gene>
<feature type="active site" description="For beta-ketoacyl synthase activity" evidence="12">
    <location>
        <position position="165"/>
    </location>
</feature>
<evidence type="ECO:0000256" key="9">
    <source>
        <dbReference type="ARBA" id="ARBA00023160"/>
    </source>
</evidence>
<name>A0A286ACZ5_9SPHI</name>
<evidence type="ECO:0000313" key="15">
    <source>
        <dbReference type="EMBL" id="SOD19780.1"/>
    </source>
</evidence>
<evidence type="ECO:0000256" key="3">
    <source>
        <dbReference type="ARBA" id="ARBA00012356"/>
    </source>
</evidence>
<keyword evidence="8" id="KW-0443">Lipid metabolism</keyword>
<evidence type="ECO:0000256" key="5">
    <source>
        <dbReference type="ARBA" id="ARBA00022516"/>
    </source>
</evidence>
<dbReference type="SMART" id="SM00825">
    <property type="entry name" value="PKS_KS"/>
    <property type="match status" value="1"/>
</dbReference>
<dbReference type="InterPro" id="IPR000794">
    <property type="entry name" value="Beta-ketoacyl_synthase"/>
</dbReference>
<dbReference type="SUPFAM" id="SSF53901">
    <property type="entry name" value="Thiolase-like"/>
    <property type="match status" value="2"/>
</dbReference>
<comment type="pathway">
    <text evidence="1 11">Lipid metabolism; fatty acid biosynthesis.</text>
</comment>
<feature type="domain" description="Ketosynthase family 3 (KS3)" evidence="14">
    <location>
        <begin position="3"/>
        <end position="414"/>
    </location>
</feature>
<comment type="similarity">
    <text evidence="2 11 13">Belongs to the thiolase-like superfamily. Beta-ketoacyl-ACP synthases family.</text>
</comment>
<dbReference type="InterPro" id="IPR014031">
    <property type="entry name" value="Ketoacyl_synth_C"/>
</dbReference>
<evidence type="ECO:0000256" key="13">
    <source>
        <dbReference type="RuleBase" id="RU003694"/>
    </source>
</evidence>
<dbReference type="PANTHER" id="PTHR11712:SF336">
    <property type="entry name" value="3-OXOACYL-[ACYL-CARRIER-PROTEIN] SYNTHASE, MITOCHONDRIAL"/>
    <property type="match status" value="1"/>
</dbReference>
<dbReference type="FunFam" id="3.40.47.10:FF:000009">
    <property type="entry name" value="3-oxoacyl-[acyl-carrier-protein] synthase 2"/>
    <property type="match status" value="1"/>
</dbReference>
<dbReference type="EMBL" id="OCMT01000004">
    <property type="protein sequence ID" value="SOD19780.1"/>
    <property type="molecule type" value="Genomic_DNA"/>
</dbReference>
<evidence type="ECO:0000256" key="2">
    <source>
        <dbReference type="ARBA" id="ARBA00008467"/>
    </source>
</evidence>
<dbReference type="InterPro" id="IPR018201">
    <property type="entry name" value="Ketoacyl_synth_AS"/>
</dbReference>
<dbReference type="Pfam" id="PF02801">
    <property type="entry name" value="Ketoacyl-synt_C"/>
    <property type="match status" value="1"/>
</dbReference>
<dbReference type="GO" id="GO:0006633">
    <property type="term" value="P:fatty acid biosynthetic process"/>
    <property type="evidence" value="ECO:0007669"/>
    <property type="project" value="UniProtKB-UniRule"/>
</dbReference>
<dbReference type="NCBIfam" id="NF005589">
    <property type="entry name" value="PRK07314.1"/>
    <property type="match status" value="1"/>
</dbReference>
<evidence type="ECO:0000259" key="14">
    <source>
        <dbReference type="PROSITE" id="PS52004"/>
    </source>
</evidence>
<protein>
    <recommendedName>
        <fullName evidence="4 11">3-oxoacyl-[acyl-carrier-protein] synthase 2</fullName>
        <ecNumber evidence="3 11">2.3.1.179</ecNumber>
    </recommendedName>
</protein>
<evidence type="ECO:0000256" key="11">
    <source>
        <dbReference type="PIRNR" id="PIRNR000447"/>
    </source>
</evidence>
<dbReference type="NCBIfam" id="TIGR03150">
    <property type="entry name" value="fabF"/>
    <property type="match status" value="1"/>
</dbReference>
<sequence>MGLKRVVVTGLGALTPIGNTVPEFWEALTNGVSGAAPIKSFNTEKFKTKFACEVKNFNPEDFLDKKEARKLDPFVQYALVATEEAVKDGGYDFSKLDTNRIGVIWGAGIGGLKTFLDEVTNFAKGDGTPRYNPFFIPKMIIDIAPGHISMKYGLRGPNFATVSACASSTNAMIDAFNYIRLGTADIIISGGSEAIINEAGMGGFNAMHALSTRNDDPATASRPFDKDRDGFVAGEGAGTIILEELEHAKARGAKIYAEIVGGGMSADAHHITAPHPEGLGAKMVMTKALQDAGLEANQIDYINVHGTSTPLGDIQEAKAIVDLFGEHAYNLNISSTKSMTGHLLGAAGAVEALAAILAINNDTVPPTINHFTDDPEIDPKLNFTFNKAQKRTVRAAISNTFGFGGHNASVIFKKYEE</sequence>
<keyword evidence="6 11" id="KW-0808">Transferase</keyword>
<evidence type="ECO:0000256" key="7">
    <source>
        <dbReference type="ARBA" id="ARBA00022832"/>
    </source>
</evidence>
<dbReference type="InterPro" id="IPR020841">
    <property type="entry name" value="PKS_Beta-ketoAc_synthase_dom"/>
</dbReference>
<keyword evidence="16" id="KW-1185">Reference proteome</keyword>
<dbReference type="Pfam" id="PF00109">
    <property type="entry name" value="ketoacyl-synt"/>
    <property type="match status" value="1"/>
</dbReference>
<dbReference type="RefSeq" id="WP_097133293.1">
    <property type="nucleotide sequence ID" value="NZ_OCMT01000004.1"/>
</dbReference>
<dbReference type="Gene3D" id="3.40.47.10">
    <property type="match status" value="1"/>
</dbReference>
<dbReference type="AlphaFoldDB" id="A0A286ACZ5"/>
<keyword evidence="9 11" id="KW-0275">Fatty acid biosynthesis</keyword>
<dbReference type="PIRSF" id="PIRSF000447">
    <property type="entry name" value="KAS_II"/>
    <property type="match status" value="1"/>
</dbReference>
<keyword evidence="5 11" id="KW-0444">Lipid biosynthesis</keyword>
<evidence type="ECO:0000256" key="8">
    <source>
        <dbReference type="ARBA" id="ARBA00023098"/>
    </source>
</evidence>
<dbReference type="PANTHER" id="PTHR11712">
    <property type="entry name" value="POLYKETIDE SYNTHASE-RELATED"/>
    <property type="match status" value="1"/>
</dbReference>
<evidence type="ECO:0000256" key="4">
    <source>
        <dbReference type="ARBA" id="ARBA00014657"/>
    </source>
</evidence>
<dbReference type="InterPro" id="IPR014030">
    <property type="entry name" value="Ketoacyl_synth_N"/>
</dbReference>
<dbReference type="EC" id="2.3.1.179" evidence="3 11"/>
<evidence type="ECO:0000313" key="16">
    <source>
        <dbReference type="Proteomes" id="UP000219281"/>
    </source>
</evidence>
<dbReference type="GO" id="GO:0004315">
    <property type="term" value="F:3-oxoacyl-[acyl-carrier-protein] synthase activity"/>
    <property type="evidence" value="ECO:0007669"/>
    <property type="project" value="UniProtKB-UniRule"/>
</dbReference>
<evidence type="ECO:0000256" key="6">
    <source>
        <dbReference type="ARBA" id="ARBA00022679"/>
    </source>
</evidence>
<comment type="catalytic activity">
    <reaction evidence="11">
        <text>a fatty acyl-[ACP] + malonyl-[ACP] + H(+) = a 3-oxoacyl-[ACP] + holo-[ACP] + CO2</text>
        <dbReference type="Rhea" id="RHEA:22836"/>
        <dbReference type="Rhea" id="RHEA-COMP:9623"/>
        <dbReference type="Rhea" id="RHEA-COMP:9685"/>
        <dbReference type="Rhea" id="RHEA-COMP:9916"/>
        <dbReference type="Rhea" id="RHEA-COMP:14125"/>
        <dbReference type="ChEBI" id="CHEBI:15378"/>
        <dbReference type="ChEBI" id="CHEBI:16526"/>
        <dbReference type="ChEBI" id="CHEBI:64479"/>
        <dbReference type="ChEBI" id="CHEBI:78449"/>
        <dbReference type="ChEBI" id="CHEBI:78776"/>
        <dbReference type="ChEBI" id="CHEBI:138651"/>
    </reaction>
</comment>
<dbReference type="Proteomes" id="UP000219281">
    <property type="component" value="Unassembled WGS sequence"/>
</dbReference>
<reference evidence="16" key="1">
    <citation type="submission" date="2017-09" db="EMBL/GenBank/DDBJ databases">
        <authorList>
            <person name="Varghese N."/>
            <person name="Submissions S."/>
        </authorList>
    </citation>
    <scope>NUCLEOTIDE SEQUENCE [LARGE SCALE GENOMIC DNA]</scope>
    <source>
        <strain evidence="16">CGMCC 1.12803</strain>
    </source>
</reference>
<dbReference type="OrthoDB" id="9808669at2"/>
<comment type="catalytic activity">
    <reaction evidence="11">
        <text>(9Z)-hexadecenoyl-[ACP] + malonyl-[ACP] + H(+) = 3-oxo-(11Z)-octadecenoyl-[ACP] + holo-[ACP] + CO2</text>
        <dbReference type="Rhea" id="RHEA:55040"/>
        <dbReference type="Rhea" id="RHEA-COMP:9623"/>
        <dbReference type="Rhea" id="RHEA-COMP:9685"/>
        <dbReference type="Rhea" id="RHEA-COMP:10800"/>
        <dbReference type="Rhea" id="RHEA-COMP:14074"/>
        <dbReference type="ChEBI" id="CHEBI:15378"/>
        <dbReference type="ChEBI" id="CHEBI:16526"/>
        <dbReference type="ChEBI" id="CHEBI:64479"/>
        <dbReference type="ChEBI" id="CHEBI:78449"/>
        <dbReference type="ChEBI" id="CHEBI:83989"/>
        <dbReference type="ChEBI" id="CHEBI:138538"/>
        <dbReference type="EC" id="2.3.1.179"/>
    </reaction>
</comment>
<dbReference type="CDD" id="cd00834">
    <property type="entry name" value="KAS_I_II"/>
    <property type="match status" value="1"/>
</dbReference>
<evidence type="ECO:0000256" key="1">
    <source>
        <dbReference type="ARBA" id="ARBA00005194"/>
    </source>
</evidence>
<keyword evidence="10 11" id="KW-0012">Acyltransferase</keyword>
<dbReference type="PROSITE" id="PS52004">
    <property type="entry name" value="KS3_2"/>
    <property type="match status" value="1"/>
</dbReference>
<dbReference type="UniPathway" id="UPA00094"/>
<accession>A0A286ACZ5</accession>
<comment type="function">
    <text evidence="11">Involved in the type II fatty acid elongation cycle. Catalyzes the elongation of a wide range of acyl-ACP by the addition of two carbons from malonyl-ACP to an acyl acceptor. Can efficiently catalyze the conversion of palmitoleoyl-ACP (cis-hexadec-9-enoyl-ACP) to cis-vaccenoyl-ACP (cis-octadec-11-enoyl-ACP), an essential step in the thermal regulation of fatty acid composition.</text>
</comment>
<evidence type="ECO:0000256" key="10">
    <source>
        <dbReference type="ARBA" id="ARBA00023315"/>
    </source>
</evidence>
<keyword evidence="7" id="KW-0276">Fatty acid metabolism</keyword>
<evidence type="ECO:0000256" key="12">
    <source>
        <dbReference type="PIRSR" id="PIRSR000447-1"/>
    </source>
</evidence>
<organism evidence="15 16">
    <name type="scientific">Pedobacter xixiisoli</name>
    <dbReference type="NCBI Taxonomy" id="1476464"/>
    <lineage>
        <taxon>Bacteria</taxon>
        <taxon>Pseudomonadati</taxon>
        <taxon>Bacteroidota</taxon>
        <taxon>Sphingobacteriia</taxon>
        <taxon>Sphingobacteriales</taxon>
        <taxon>Sphingobacteriaceae</taxon>
        <taxon>Pedobacter</taxon>
    </lineage>
</organism>
<dbReference type="PROSITE" id="PS00606">
    <property type="entry name" value="KS3_1"/>
    <property type="match status" value="1"/>
</dbReference>
<dbReference type="GO" id="GO:0005829">
    <property type="term" value="C:cytosol"/>
    <property type="evidence" value="ECO:0007669"/>
    <property type="project" value="TreeGrafter"/>
</dbReference>
<dbReference type="InterPro" id="IPR017568">
    <property type="entry name" value="3-oxoacyl-ACP_synth-2"/>
</dbReference>
<dbReference type="InterPro" id="IPR016039">
    <property type="entry name" value="Thiolase-like"/>
</dbReference>